<dbReference type="PANTHER" id="PTHR44169:SF6">
    <property type="entry name" value="NADPH-DEPENDENT 1-ACYLDIHYDROXYACETONE PHOSPHATE REDUCTASE"/>
    <property type="match status" value="1"/>
</dbReference>
<evidence type="ECO:0000256" key="2">
    <source>
        <dbReference type="ARBA" id="ARBA00023002"/>
    </source>
</evidence>
<dbReference type="GO" id="GO:0005811">
    <property type="term" value="C:lipid droplet"/>
    <property type="evidence" value="ECO:0007669"/>
    <property type="project" value="TreeGrafter"/>
</dbReference>
<protein>
    <submittedName>
        <fullName evidence="3">Uncharacterized protein</fullName>
    </submittedName>
</protein>
<organism evidence="3 4">
    <name type="scientific">Lepraria neglecta</name>
    <dbReference type="NCBI Taxonomy" id="209136"/>
    <lineage>
        <taxon>Eukaryota</taxon>
        <taxon>Fungi</taxon>
        <taxon>Dikarya</taxon>
        <taxon>Ascomycota</taxon>
        <taxon>Pezizomycotina</taxon>
        <taxon>Lecanoromycetes</taxon>
        <taxon>OSLEUM clade</taxon>
        <taxon>Lecanoromycetidae</taxon>
        <taxon>Lecanorales</taxon>
        <taxon>Lecanorineae</taxon>
        <taxon>Stereocaulaceae</taxon>
        <taxon>Lepraria</taxon>
    </lineage>
</organism>
<dbReference type="GO" id="GO:0004806">
    <property type="term" value="F:triacylglycerol lipase activity"/>
    <property type="evidence" value="ECO:0007669"/>
    <property type="project" value="TreeGrafter"/>
</dbReference>
<comment type="caution">
    <text evidence="3">The sequence shown here is derived from an EMBL/GenBank/DDBJ whole genome shotgun (WGS) entry which is preliminary data.</text>
</comment>
<dbReference type="GO" id="GO:0005783">
    <property type="term" value="C:endoplasmic reticulum"/>
    <property type="evidence" value="ECO:0007669"/>
    <property type="project" value="TreeGrafter"/>
</dbReference>
<evidence type="ECO:0000313" key="4">
    <source>
        <dbReference type="Proteomes" id="UP001276659"/>
    </source>
</evidence>
<dbReference type="GO" id="GO:0006654">
    <property type="term" value="P:phosphatidic acid biosynthetic process"/>
    <property type="evidence" value="ECO:0007669"/>
    <property type="project" value="TreeGrafter"/>
</dbReference>
<dbReference type="SUPFAM" id="SSF51735">
    <property type="entry name" value="NAD(P)-binding Rossmann-fold domains"/>
    <property type="match status" value="1"/>
</dbReference>
<dbReference type="EMBL" id="JASNWA010000007">
    <property type="protein sequence ID" value="KAK3173084.1"/>
    <property type="molecule type" value="Genomic_DNA"/>
</dbReference>
<dbReference type="AlphaFoldDB" id="A0AAD9Z7K7"/>
<dbReference type="InterPro" id="IPR036291">
    <property type="entry name" value="NAD(P)-bd_dom_sf"/>
</dbReference>
<name>A0AAD9Z7K7_9LECA</name>
<comment type="similarity">
    <text evidence="1">Belongs to the short-chain dehydrogenases/reductases (SDR) family.</text>
</comment>
<sequence length="134" mass="14412">MQAAGGIGSVLAEAFQKRPLRVFATARDASKMSHLDKLSNVTLITLDLTSGPSVNAAVESIKAQTSETVDYLAHNAGQTIIMLTLDFDIETAKSIYDINIWGMMRVTQEFAPLVTTAKDTLVNFCSTSTSVNTP</sequence>
<gene>
    <name evidence="3" type="ORF">OEA41_006413</name>
</gene>
<dbReference type="Gene3D" id="3.40.50.720">
    <property type="entry name" value="NAD(P)-binding Rossmann-like Domain"/>
    <property type="match status" value="1"/>
</dbReference>
<keyword evidence="4" id="KW-1185">Reference proteome</keyword>
<dbReference type="Pfam" id="PF00106">
    <property type="entry name" value="adh_short"/>
    <property type="match status" value="1"/>
</dbReference>
<dbReference type="Proteomes" id="UP001276659">
    <property type="component" value="Unassembled WGS sequence"/>
</dbReference>
<reference evidence="3" key="1">
    <citation type="submission" date="2022-11" db="EMBL/GenBank/DDBJ databases">
        <title>Chromosomal genome sequence assembly and mating type (MAT) locus characterization of the leprose asexual lichenized fungus Lepraria neglecta (Nyl.) Erichsen.</title>
        <authorList>
            <person name="Allen J.L."/>
            <person name="Pfeffer B."/>
        </authorList>
    </citation>
    <scope>NUCLEOTIDE SEQUENCE</scope>
    <source>
        <strain evidence="3">Allen 5258</strain>
    </source>
</reference>
<dbReference type="PANTHER" id="PTHR44169">
    <property type="entry name" value="NADPH-DEPENDENT 1-ACYLDIHYDROXYACETONE PHOSPHATE REDUCTASE"/>
    <property type="match status" value="1"/>
</dbReference>
<dbReference type="GO" id="GO:0000140">
    <property type="term" value="F:acylglycerone-phosphate reductase (NADP+) activity"/>
    <property type="evidence" value="ECO:0007669"/>
    <property type="project" value="TreeGrafter"/>
</dbReference>
<keyword evidence="2" id="KW-0560">Oxidoreductase</keyword>
<evidence type="ECO:0000256" key="1">
    <source>
        <dbReference type="ARBA" id="ARBA00006484"/>
    </source>
</evidence>
<accession>A0AAD9Z7K7</accession>
<dbReference type="GO" id="GO:0019433">
    <property type="term" value="P:triglyceride catabolic process"/>
    <property type="evidence" value="ECO:0007669"/>
    <property type="project" value="TreeGrafter"/>
</dbReference>
<dbReference type="InterPro" id="IPR002347">
    <property type="entry name" value="SDR_fam"/>
</dbReference>
<proteinExistence type="inferred from homology"/>
<evidence type="ECO:0000313" key="3">
    <source>
        <dbReference type="EMBL" id="KAK3173084.1"/>
    </source>
</evidence>